<evidence type="ECO:0000313" key="1">
    <source>
        <dbReference type="EMBL" id="MCP2727753.1"/>
    </source>
</evidence>
<keyword evidence="2" id="KW-1185">Reference proteome</keyword>
<dbReference type="RefSeq" id="WP_254010563.1">
    <property type="nucleotide sequence ID" value="NZ_JAMZMM010000026.1"/>
</dbReference>
<proteinExistence type="predicted"/>
<dbReference type="EMBL" id="JAMZMM010000026">
    <property type="protein sequence ID" value="MCP2727753.1"/>
    <property type="molecule type" value="Genomic_DNA"/>
</dbReference>
<dbReference type="AlphaFoldDB" id="A0AAE3KMK6"/>
<sequence length="50" mass="5810">MSIYKIFDNMTRYFSEAMARIFGPYDDAYPEIGVQPFSGEPYQDNGQADY</sequence>
<name>A0AAE3KMK6_9CYAN</name>
<protein>
    <recommendedName>
        <fullName evidence="3">Isochorismate synthase</fullName>
    </recommendedName>
</protein>
<comment type="caution">
    <text evidence="1">The sequence shown here is derived from an EMBL/GenBank/DDBJ whole genome shotgun (WGS) entry which is preliminary data.</text>
</comment>
<dbReference type="Proteomes" id="UP001204953">
    <property type="component" value="Unassembled WGS sequence"/>
</dbReference>
<reference evidence="1" key="1">
    <citation type="submission" date="2022-06" db="EMBL/GenBank/DDBJ databases">
        <title>New cyanobacteria of genus Symplocastrum in benthos of Lake Baikal.</title>
        <authorList>
            <person name="Sorokovikova E."/>
            <person name="Tikhonova I."/>
            <person name="Krasnopeev A."/>
            <person name="Evseev P."/>
            <person name="Gladkikh A."/>
            <person name="Belykh O."/>
        </authorList>
    </citation>
    <scope>NUCLEOTIDE SEQUENCE</scope>
    <source>
        <strain evidence="1">BBK-W-15</strain>
    </source>
</reference>
<evidence type="ECO:0008006" key="3">
    <source>
        <dbReference type="Google" id="ProtNLM"/>
    </source>
</evidence>
<organism evidence="1 2">
    <name type="scientific">Limnofasciculus baicalensis BBK-W-15</name>
    <dbReference type="NCBI Taxonomy" id="2699891"/>
    <lineage>
        <taxon>Bacteria</taxon>
        <taxon>Bacillati</taxon>
        <taxon>Cyanobacteriota</taxon>
        <taxon>Cyanophyceae</taxon>
        <taxon>Coleofasciculales</taxon>
        <taxon>Coleofasciculaceae</taxon>
        <taxon>Limnofasciculus</taxon>
        <taxon>Limnofasciculus baicalensis</taxon>
    </lineage>
</organism>
<accession>A0AAE3KMK6</accession>
<gene>
    <name evidence="1" type="ORF">NJ959_04575</name>
</gene>
<evidence type="ECO:0000313" key="2">
    <source>
        <dbReference type="Proteomes" id="UP001204953"/>
    </source>
</evidence>